<accession>A0A8J7VSJ7</accession>
<evidence type="ECO:0000313" key="1">
    <source>
        <dbReference type="EMBL" id="MBR0562345.1"/>
    </source>
</evidence>
<evidence type="ECO:0000313" key="3">
    <source>
        <dbReference type="Proteomes" id="UP000675747"/>
    </source>
</evidence>
<proteinExistence type="predicted"/>
<name>A0A8J7VSJ7_9GAMM</name>
<gene>
    <name evidence="2" type="ORF">KB893_006405</name>
    <name evidence="1" type="ORF">KB893_07435</name>
</gene>
<reference evidence="2 3" key="1">
    <citation type="journal article" date="2021" name="Microbiol. Resour. Announc.">
        <title>Draft Genome Sequence of Coralloluteibacterium stylophorae LMG 29479T.</title>
        <authorList>
            <person name="Karlyshev A.V."/>
            <person name="Kudryashova E.B."/>
            <person name="Ariskina E.V."/>
            <person name="Conroy A.P."/>
            <person name="Abidueva E.Y."/>
        </authorList>
    </citation>
    <scope>NUCLEOTIDE SEQUENCE [LARGE SCALE GENOMIC DNA]</scope>
    <source>
        <strain evidence="2 3">LMG 29479</strain>
    </source>
</reference>
<evidence type="ECO:0000313" key="2">
    <source>
        <dbReference type="EMBL" id="MBS7456764.1"/>
    </source>
</evidence>
<reference evidence="1" key="2">
    <citation type="submission" date="2021-04" db="EMBL/GenBank/DDBJ databases">
        <authorList>
            <person name="Karlyshev A.V."/>
        </authorList>
    </citation>
    <scope>NUCLEOTIDE SEQUENCE</scope>
    <source>
        <strain evidence="1">LMG 29479</strain>
    </source>
</reference>
<dbReference type="AlphaFoldDB" id="A0A8J7VSJ7"/>
<comment type="caution">
    <text evidence="1">The sequence shown here is derived from an EMBL/GenBank/DDBJ whole genome shotgun (WGS) entry which is preliminary data.</text>
</comment>
<organism evidence="1">
    <name type="scientific">Coralloluteibacterium stylophorae</name>
    <dbReference type="NCBI Taxonomy" id="1776034"/>
    <lineage>
        <taxon>Bacteria</taxon>
        <taxon>Pseudomonadati</taxon>
        <taxon>Pseudomonadota</taxon>
        <taxon>Gammaproteobacteria</taxon>
        <taxon>Lysobacterales</taxon>
        <taxon>Lysobacteraceae</taxon>
        <taxon>Coralloluteibacterium</taxon>
    </lineage>
</organism>
<dbReference type="EMBL" id="JAGQFT010000046">
    <property type="protein sequence ID" value="MBR0562345.1"/>
    <property type="molecule type" value="Genomic_DNA"/>
</dbReference>
<dbReference type="RefSeq" id="WP_211926290.1">
    <property type="nucleotide sequence ID" value="NZ_JAGQFT020000003.1"/>
</dbReference>
<dbReference type="EMBL" id="JAGQFT020000003">
    <property type="protein sequence ID" value="MBS7456764.1"/>
    <property type="molecule type" value="Genomic_DNA"/>
</dbReference>
<keyword evidence="3" id="KW-1185">Reference proteome</keyword>
<dbReference type="Proteomes" id="UP000675747">
    <property type="component" value="Unassembled WGS sequence"/>
</dbReference>
<sequence>MHPSPIPYDSESHDGYTIEVLAEPASNAPSAWRVTAQVDFADTGARLTHTEPDVPVESEGLAIAYGMGVGRRMARGLV</sequence>
<protein>
    <submittedName>
        <fullName evidence="1">Uncharacterized protein</fullName>
    </submittedName>
</protein>